<keyword evidence="1" id="KW-0547">Nucleotide-binding</keyword>
<dbReference type="PROSITE" id="PS00622">
    <property type="entry name" value="HTH_LUXR_1"/>
    <property type="match status" value="1"/>
</dbReference>
<dbReference type="InterPro" id="IPR000792">
    <property type="entry name" value="Tscrpt_reg_LuxR_C"/>
</dbReference>
<organism evidence="4 5">
    <name type="scientific">Ruicaihuangia caeni</name>
    <dbReference type="NCBI Taxonomy" id="3042517"/>
    <lineage>
        <taxon>Bacteria</taxon>
        <taxon>Bacillati</taxon>
        <taxon>Actinomycetota</taxon>
        <taxon>Actinomycetes</taxon>
        <taxon>Micrococcales</taxon>
        <taxon>Microbacteriaceae</taxon>
        <taxon>Ruicaihuangia</taxon>
    </lineage>
</organism>
<dbReference type="PRINTS" id="PR00038">
    <property type="entry name" value="HTHLUXR"/>
</dbReference>
<dbReference type="InterPro" id="IPR041664">
    <property type="entry name" value="AAA_16"/>
</dbReference>
<evidence type="ECO:0000259" key="3">
    <source>
        <dbReference type="PROSITE" id="PS50043"/>
    </source>
</evidence>
<accession>A0AAW6T653</accession>
<dbReference type="SUPFAM" id="SSF52540">
    <property type="entry name" value="P-loop containing nucleoside triphosphate hydrolases"/>
    <property type="match status" value="1"/>
</dbReference>
<dbReference type="InterPro" id="IPR036388">
    <property type="entry name" value="WH-like_DNA-bd_sf"/>
</dbReference>
<sequence>MILGRERERRALLDALDGARESRGGALVLRGEAGIGKSALLTSLLDADAAGMRVLRTQGIESESPLAFAALHRLLLPLLDRLDRLPPPQARALSAQMLGHGPVVGSDERVLVFLGALTLITDAAEDAPLVCLVDDAHWLDDASAAALLFIARRIDVSPVAMVFAARDGDARRFDAADLPSVRLEGLEPGAAEALLQHSAAGYELAPAVRRDLIARTGGNPLALMEIPRALTESQVAGLSPLSGHLPLTDHLERVFLDRVRRLPAGAQTHLLIAAIDDTGSAAVIRRASELLGVAEAEADAAEHTDLIAVTGSTLEMRHPLVRSALHWGASLGERRRVHAALANALELYGDLDRAIWHRAAAVDGPEEETAELLAQAAERFRLHGGHEAASAAFERAAQLSENGDRMQQRLFDAANSAWLAGDPERTRVLAQRVRATATSRELQAEADRLRAFVEMNYGSVRLAHGILAGAAGEALAASDAERARRFGMIATALAAFGAESGATIDVRAIAALEPGTTGRSASCFTALLLGMDHMLHDRLADGAAELRRALELGEGLPHTDLLTNLGIAALTLGDDEAALRWHDRQLDAARANSSVQETLHALTRRALVQLPAGRWSELRAAGEEVLDLARAAGHENQLALPLAQLLVIDAYRGAPGVAARADEVEQLTRSHPSGVLEAITLDLTRWARGIEAARDDPREALRCFQAVQHRGIAQAAAIDLIEVAVRSGDADAVARSTGQIAGFAAATGNSWAHAIVEHAKALSAQTEERERYFRSALEHHASSMRPLSHARTRLAYGEYLRRARRRVDAREQFRIAASMFDELKVAPWADRARDELRASGETMRRHATGAELPSLTAQELQVARHVQEGLSNREVAARLFVSPRTVEFHLRNIFAKLGIASRAALANVPLDPAA</sequence>
<dbReference type="Gene3D" id="1.25.40.10">
    <property type="entry name" value="Tetratricopeptide repeat domain"/>
    <property type="match status" value="1"/>
</dbReference>
<dbReference type="SUPFAM" id="SSF46894">
    <property type="entry name" value="C-terminal effector domain of the bipartite response regulators"/>
    <property type="match status" value="1"/>
</dbReference>
<dbReference type="InterPro" id="IPR016032">
    <property type="entry name" value="Sig_transdc_resp-reg_C-effctor"/>
</dbReference>
<evidence type="ECO:0000313" key="4">
    <source>
        <dbReference type="EMBL" id="MDI2097843.1"/>
    </source>
</evidence>
<reference evidence="4 5" key="1">
    <citation type="submission" date="2023-04" db="EMBL/GenBank/DDBJ databases">
        <title>Klugiella caeni sp. nov. isolated from the sludge of biochemical tank.</title>
        <authorList>
            <person name="Geng K."/>
        </authorList>
    </citation>
    <scope>NUCLEOTIDE SEQUENCE [LARGE SCALE GENOMIC DNA]</scope>
    <source>
        <strain evidence="4 5">YN-L-19</strain>
    </source>
</reference>
<dbReference type="GO" id="GO:0006355">
    <property type="term" value="P:regulation of DNA-templated transcription"/>
    <property type="evidence" value="ECO:0007669"/>
    <property type="project" value="InterPro"/>
</dbReference>
<dbReference type="AlphaFoldDB" id="A0AAW6T653"/>
<dbReference type="Gene3D" id="1.10.10.10">
    <property type="entry name" value="Winged helix-like DNA-binding domain superfamily/Winged helix DNA-binding domain"/>
    <property type="match status" value="1"/>
</dbReference>
<dbReference type="PANTHER" id="PTHR16305:SF35">
    <property type="entry name" value="TRANSCRIPTIONAL ACTIVATOR DOMAIN"/>
    <property type="match status" value="1"/>
</dbReference>
<dbReference type="SUPFAM" id="SSF48452">
    <property type="entry name" value="TPR-like"/>
    <property type="match status" value="1"/>
</dbReference>
<dbReference type="CDD" id="cd06170">
    <property type="entry name" value="LuxR_C_like"/>
    <property type="match status" value="1"/>
</dbReference>
<dbReference type="Pfam" id="PF13191">
    <property type="entry name" value="AAA_16"/>
    <property type="match status" value="1"/>
</dbReference>
<name>A0AAW6T653_9MICO</name>
<comment type="caution">
    <text evidence="4">The sequence shown here is derived from an EMBL/GenBank/DDBJ whole genome shotgun (WGS) entry which is preliminary data.</text>
</comment>
<feature type="domain" description="HTH luxR-type" evidence="3">
    <location>
        <begin position="848"/>
        <end position="913"/>
    </location>
</feature>
<dbReference type="RefSeq" id="WP_281487621.1">
    <property type="nucleotide sequence ID" value="NZ_JASATX010000001.1"/>
</dbReference>
<evidence type="ECO:0000313" key="5">
    <source>
        <dbReference type="Proteomes" id="UP001321506"/>
    </source>
</evidence>
<dbReference type="GO" id="GO:0005737">
    <property type="term" value="C:cytoplasm"/>
    <property type="evidence" value="ECO:0007669"/>
    <property type="project" value="TreeGrafter"/>
</dbReference>
<gene>
    <name evidence="4" type="ORF">QF206_02530</name>
</gene>
<dbReference type="InterPro" id="IPR027417">
    <property type="entry name" value="P-loop_NTPase"/>
</dbReference>
<dbReference type="PANTHER" id="PTHR16305">
    <property type="entry name" value="TESTICULAR SOLUBLE ADENYLYL CYCLASE"/>
    <property type="match status" value="1"/>
</dbReference>
<protein>
    <submittedName>
        <fullName evidence="4">AAA family ATPase</fullName>
    </submittedName>
</protein>
<dbReference type="EMBL" id="JASATX010000001">
    <property type="protein sequence ID" value="MDI2097843.1"/>
    <property type="molecule type" value="Genomic_DNA"/>
</dbReference>
<dbReference type="InterPro" id="IPR011990">
    <property type="entry name" value="TPR-like_helical_dom_sf"/>
</dbReference>
<keyword evidence="5" id="KW-1185">Reference proteome</keyword>
<dbReference type="PROSITE" id="PS50043">
    <property type="entry name" value="HTH_LUXR_2"/>
    <property type="match status" value="1"/>
</dbReference>
<evidence type="ECO:0000256" key="2">
    <source>
        <dbReference type="ARBA" id="ARBA00022840"/>
    </source>
</evidence>
<keyword evidence="2" id="KW-0067">ATP-binding</keyword>
<dbReference type="SMART" id="SM00421">
    <property type="entry name" value="HTH_LUXR"/>
    <property type="match status" value="1"/>
</dbReference>
<dbReference type="Pfam" id="PF00196">
    <property type="entry name" value="GerE"/>
    <property type="match status" value="1"/>
</dbReference>
<proteinExistence type="predicted"/>
<dbReference type="GO" id="GO:0003677">
    <property type="term" value="F:DNA binding"/>
    <property type="evidence" value="ECO:0007669"/>
    <property type="project" value="InterPro"/>
</dbReference>
<evidence type="ECO:0000256" key="1">
    <source>
        <dbReference type="ARBA" id="ARBA00022741"/>
    </source>
</evidence>
<dbReference type="GO" id="GO:0004016">
    <property type="term" value="F:adenylate cyclase activity"/>
    <property type="evidence" value="ECO:0007669"/>
    <property type="project" value="TreeGrafter"/>
</dbReference>
<dbReference type="Proteomes" id="UP001321506">
    <property type="component" value="Unassembled WGS sequence"/>
</dbReference>
<dbReference type="GO" id="GO:0005524">
    <property type="term" value="F:ATP binding"/>
    <property type="evidence" value="ECO:0007669"/>
    <property type="project" value="UniProtKB-KW"/>
</dbReference>